<organism evidence="1">
    <name type="scientific">Amphimedon queenslandica</name>
    <name type="common">Sponge</name>
    <dbReference type="NCBI Taxonomy" id="400682"/>
    <lineage>
        <taxon>Eukaryota</taxon>
        <taxon>Metazoa</taxon>
        <taxon>Porifera</taxon>
        <taxon>Demospongiae</taxon>
        <taxon>Heteroscleromorpha</taxon>
        <taxon>Haplosclerida</taxon>
        <taxon>Niphatidae</taxon>
        <taxon>Amphimedon</taxon>
    </lineage>
</organism>
<dbReference type="EnsemblMetazoa" id="Aqu2.1.13481_001">
    <property type="protein sequence ID" value="Aqu2.1.13481_001"/>
    <property type="gene ID" value="Aqu2.1.13481"/>
</dbReference>
<name>A0A1X7TFM2_AMPQE</name>
<accession>A0A1X7TFM2</accession>
<dbReference type="AlphaFoldDB" id="A0A1X7TFM2"/>
<evidence type="ECO:0000313" key="1">
    <source>
        <dbReference type="EnsemblMetazoa" id="Aqu2.1.13481_001"/>
    </source>
</evidence>
<protein>
    <submittedName>
        <fullName evidence="1">Uncharacterized protein</fullName>
    </submittedName>
</protein>
<dbReference type="InParanoid" id="A0A1X7TFM2"/>
<sequence>MVANATYQRHYLLYFDESRNNWQVSKDIASTTLLQSSESENSDIEADTTVIIEPSNAENHEALKILDDIDLCDTMETDNVLDVTNNETSIVDGEIWEGVDDVDIQEDFHYSNDEYMSNSPTIMSPSSPTTSTFKSIILLFLSLIGKWSSFYKISDNSQNSLLKLHYFLKLLGTVVTSFGPFLKVFPKSLHEMKSLCQISSDPFEKLVVCPSCHHIYWFDDCFQVVAGKRVPRKCFSVRFPNHSQAHHQKPCNANL</sequence>
<reference evidence="1" key="1">
    <citation type="submission" date="2017-05" db="UniProtKB">
        <authorList>
            <consortium name="EnsemblMetazoa"/>
        </authorList>
    </citation>
    <scope>IDENTIFICATION</scope>
</reference>
<proteinExistence type="predicted"/>